<organism evidence="1 2">
    <name type="scientific">Halomicronema hongdechloris C2206</name>
    <dbReference type="NCBI Taxonomy" id="1641165"/>
    <lineage>
        <taxon>Bacteria</taxon>
        <taxon>Bacillati</taxon>
        <taxon>Cyanobacteriota</taxon>
        <taxon>Cyanophyceae</taxon>
        <taxon>Nodosilineales</taxon>
        <taxon>Nodosilineaceae</taxon>
        <taxon>Halomicronema</taxon>
    </lineage>
</organism>
<dbReference type="Proteomes" id="UP000191901">
    <property type="component" value="Chromosome"/>
</dbReference>
<dbReference type="InterPro" id="IPR019270">
    <property type="entry name" value="DUF2283"/>
</dbReference>
<keyword evidence="2" id="KW-1185">Reference proteome</keyword>
<dbReference type="EMBL" id="CP021983">
    <property type="protein sequence ID" value="ASC71165.1"/>
    <property type="molecule type" value="Genomic_DNA"/>
</dbReference>
<reference evidence="1 2" key="1">
    <citation type="journal article" date="2016" name="Biochim. Biophys. Acta">
        <title>Characterization of red-shifted phycobilisomes isolated from the chlorophyll f-containing cyanobacterium Halomicronema hongdechloris.</title>
        <authorList>
            <person name="Li Y."/>
            <person name="Lin Y."/>
            <person name="Garvey C.J."/>
            <person name="Birch D."/>
            <person name="Corkery R.W."/>
            <person name="Loughlin P.C."/>
            <person name="Scheer H."/>
            <person name="Willows R.D."/>
            <person name="Chen M."/>
        </authorList>
    </citation>
    <scope>NUCLEOTIDE SEQUENCE [LARGE SCALE GENOMIC DNA]</scope>
    <source>
        <strain evidence="1 2">C2206</strain>
    </source>
</reference>
<evidence type="ECO:0000313" key="1">
    <source>
        <dbReference type="EMBL" id="ASC71165.1"/>
    </source>
</evidence>
<dbReference type="Pfam" id="PF10049">
    <property type="entry name" value="DUF2283"/>
    <property type="match status" value="1"/>
</dbReference>
<name>A0A1Z3HLK3_9CYAN</name>
<protein>
    <recommendedName>
        <fullName evidence="3">DUF2283 domain-containing protein</fullName>
    </recommendedName>
</protein>
<sequence length="132" mass="14599">MKIIYDPEVDVLRILFRETPISESDADESGIIFDLDAQGNVVGLEILDASQRIDDPTSVSYRVAKLTEAEVASAEDTLQNLLMDPDAGKPVKEAIQQQLLQMRGRREKRTLSLENAMEALSLPSDSDIPPES</sequence>
<gene>
    <name evidence="1" type="ORF">XM38_021150</name>
</gene>
<evidence type="ECO:0000313" key="2">
    <source>
        <dbReference type="Proteomes" id="UP000191901"/>
    </source>
</evidence>
<dbReference type="KEGG" id="hhg:XM38_021150"/>
<dbReference type="RefSeq" id="WP_088429726.1">
    <property type="nucleotide sequence ID" value="NZ_CP021983.2"/>
</dbReference>
<proteinExistence type="predicted"/>
<dbReference type="PANTHER" id="PTHR37029">
    <property type="entry name" value="SSR1768 PROTEIN"/>
    <property type="match status" value="1"/>
</dbReference>
<evidence type="ECO:0008006" key="3">
    <source>
        <dbReference type="Google" id="ProtNLM"/>
    </source>
</evidence>
<dbReference type="PANTHER" id="PTHR37029:SF1">
    <property type="entry name" value="SSR1768 PROTEIN"/>
    <property type="match status" value="1"/>
</dbReference>
<dbReference type="AlphaFoldDB" id="A0A1Z3HLK3"/>
<dbReference type="OrthoDB" id="9799670at2"/>
<accession>A0A1Z3HLK3</accession>